<organism evidence="4 5">
    <name type="scientific">Mycena rosella</name>
    <name type="common">Pink bonnet</name>
    <name type="synonym">Agaricus rosellus</name>
    <dbReference type="NCBI Taxonomy" id="1033263"/>
    <lineage>
        <taxon>Eukaryota</taxon>
        <taxon>Fungi</taxon>
        <taxon>Dikarya</taxon>
        <taxon>Basidiomycota</taxon>
        <taxon>Agaricomycotina</taxon>
        <taxon>Agaricomycetes</taxon>
        <taxon>Agaricomycetidae</taxon>
        <taxon>Agaricales</taxon>
        <taxon>Marasmiineae</taxon>
        <taxon>Mycenaceae</taxon>
        <taxon>Mycena</taxon>
    </lineage>
</organism>
<keyword evidence="5" id="KW-1185">Reference proteome</keyword>
<keyword evidence="1" id="KW-0596">Phosphopantetheine</keyword>
<gene>
    <name evidence="4" type="ORF">B0H17DRAFT_1098963</name>
</gene>
<dbReference type="InterPro" id="IPR036736">
    <property type="entry name" value="ACP-like_sf"/>
</dbReference>
<dbReference type="InterPro" id="IPR001031">
    <property type="entry name" value="Thioesterase"/>
</dbReference>
<dbReference type="Pfam" id="PF00501">
    <property type="entry name" value="AMP-binding"/>
    <property type="match status" value="1"/>
</dbReference>
<name>A0AAD7CNY0_MYCRO</name>
<evidence type="ECO:0000259" key="3">
    <source>
        <dbReference type="PROSITE" id="PS50075"/>
    </source>
</evidence>
<dbReference type="Pfam" id="PF23562">
    <property type="entry name" value="AMP-binding_C_3"/>
    <property type="match status" value="1"/>
</dbReference>
<dbReference type="Proteomes" id="UP001221757">
    <property type="component" value="Unassembled WGS sequence"/>
</dbReference>
<dbReference type="InterPro" id="IPR000873">
    <property type="entry name" value="AMP-dep_synth/lig_dom"/>
</dbReference>
<dbReference type="InterPro" id="IPR051414">
    <property type="entry name" value="Adenylate-forming_Reductase"/>
</dbReference>
<feature type="domain" description="Carrier" evidence="3">
    <location>
        <begin position="426"/>
        <end position="512"/>
    </location>
</feature>
<dbReference type="Pfam" id="PF00975">
    <property type="entry name" value="Thioesterase"/>
    <property type="match status" value="1"/>
</dbReference>
<dbReference type="SUPFAM" id="SSF53474">
    <property type="entry name" value="alpha/beta-Hydrolases"/>
    <property type="match status" value="1"/>
</dbReference>
<dbReference type="PANTHER" id="PTHR43439:SF2">
    <property type="entry name" value="ENZYME, PUTATIVE (JCVI)-RELATED"/>
    <property type="match status" value="1"/>
</dbReference>
<protein>
    <recommendedName>
        <fullName evidence="3">Carrier domain-containing protein</fullName>
    </recommendedName>
</protein>
<dbReference type="SUPFAM" id="SSF56801">
    <property type="entry name" value="Acetyl-CoA synthetase-like"/>
    <property type="match status" value="1"/>
</dbReference>
<proteinExistence type="predicted"/>
<keyword evidence="2" id="KW-0597">Phosphoprotein</keyword>
<dbReference type="PANTHER" id="PTHR43439">
    <property type="entry name" value="PHENYLACETATE-COENZYME A LIGASE"/>
    <property type="match status" value="1"/>
</dbReference>
<dbReference type="PROSITE" id="PS00012">
    <property type="entry name" value="PHOSPHOPANTETHEINE"/>
    <property type="match status" value="1"/>
</dbReference>
<dbReference type="InterPro" id="IPR009081">
    <property type="entry name" value="PP-bd_ACP"/>
</dbReference>
<dbReference type="InterPro" id="IPR029058">
    <property type="entry name" value="AB_hydrolase_fold"/>
</dbReference>
<dbReference type="InterPro" id="IPR042099">
    <property type="entry name" value="ANL_N_sf"/>
</dbReference>
<evidence type="ECO:0000313" key="4">
    <source>
        <dbReference type="EMBL" id="KAJ7655451.1"/>
    </source>
</evidence>
<dbReference type="Gene3D" id="3.40.50.1820">
    <property type="entry name" value="alpha/beta hydrolase"/>
    <property type="match status" value="1"/>
</dbReference>
<evidence type="ECO:0000256" key="1">
    <source>
        <dbReference type="ARBA" id="ARBA00022450"/>
    </source>
</evidence>
<accession>A0AAD7CNY0</accession>
<dbReference type="Gene3D" id="3.40.50.12780">
    <property type="entry name" value="N-terminal domain of ligase-like"/>
    <property type="match status" value="1"/>
</dbReference>
<reference evidence="4" key="1">
    <citation type="submission" date="2023-03" db="EMBL/GenBank/DDBJ databases">
        <title>Massive genome expansion in bonnet fungi (Mycena s.s.) driven by repeated elements and novel gene families across ecological guilds.</title>
        <authorList>
            <consortium name="Lawrence Berkeley National Laboratory"/>
            <person name="Harder C.B."/>
            <person name="Miyauchi S."/>
            <person name="Viragh M."/>
            <person name="Kuo A."/>
            <person name="Thoen E."/>
            <person name="Andreopoulos B."/>
            <person name="Lu D."/>
            <person name="Skrede I."/>
            <person name="Drula E."/>
            <person name="Henrissat B."/>
            <person name="Morin E."/>
            <person name="Kohler A."/>
            <person name="Barry K."/>
            <person name="LaButti K."/>
            <person name="Morin E."/>
            <person name="Salamov A."/>
            <person name="Lipzen A."/>
            <person name="Mereny Z."/>
            <person name="Hegedus B."/>
            <person name="Baldrian P."/>
            <person name="Stursova M."/>
            <person name="Weitz H."/>
            <person name="Taylor A."/>
            <person name="Grigoriev I.V."/>
            <person name="Nagy L.G."/>
            <person name="Martin F."/>
            <person name="Kauserud H."/>
        </authorList>
    </citation>
    <scope>NUCLEOTIDE SEQUENCE</scope>
    <source>
        <strain evidence="4">CBHHK067</strain>
    </source>
</reference>
<evidence type="ECO:0000256" key="2">
    <source>
        <dbReference type="ARBA" id="ARBA00022553"/>
    </source>
</evidence>
<dbReference type="AlphaFoldDB" id="A0AAD7CNY0"/>
<dbReference type="InterPro" id="IPR006162">
    <property type="entry name" value="Ppantetheine_attach_site"/>
</dbReference>
<evidence type="ECO:0000313" key="5">
    <source>
        <dbReference type="Proteomes" id="UP001221757"/>
    </source>
</evidence>
<sequence length="821" mass="90855">MQDLARKAKTLLHSRNVAVEILPIPAYEEISDNQLTDLEPLPSLGPIHDERVLIIAHSSGSTSFPKVIPLTHRFLQSRKGSQPVDFSSWVQSAHGCPMFHVMGGLSVIRAAYTGTVMAFFPPTTNAVIATPGRLLQSAVAARCTTILCAPTFLEEWAADASSIEKLRSFKHVGFGGGPLPQHAGNVLEKNGVLLAPIYGSTESGAIAQMWKPQKEGWEYFQLIHGESAVLVPIEDDSSGLLFHLIIKESPTQCLALTNTEIEGVRAYDTRDILQRSPTNPEVYRLYGRVDDQIMHSNGEKTNPGPLEQILAQNPLIKVALMFGRGKPHAGVLIVPSKEVSNRESFRDTIWPTVEEANKFAPSHSRLFKEMIILSNPSKPFHLTAKGTLRRNAILEDYAQEIKDAYDAFDQASFSSYVFGAGSRGGESVVYGALEIVRTHVHAHVNPSISDNEDLFEAGADSLLAARIRHDLMQSLSEPSLNIPDIFVQSLPNDMVFTSPSIGRLASLIHGIIICSTALPQTGVPFTKDVPASILDQRHNTIVRLREPEAGEPPLILVHGGAGFIYSFAYMQTHFKSGLWAIQVTDETPRTSFVAQTDFYYTKLKEYQPTGPYRLGGYSAGTFFACRLAKLLEANGDKVVQLALIDSSPLVVLNRIGLDPSASLADPQRRYDLQELSVRGFCKLCRSHNDGWWTKFAAVVWDRWNGRLREEDMTELMRKMYDNIIGGSANAFEFVLSQAHGDHKGYDEVLAGMIAWMKEIHSPVTLYKATHGIIKNMLPAAQEDWGAFGVDWAREDVRVVEIDANHLIIVAHDELVEDIQKF</sequence>
<dbReference type="EMBL" id="JARKIE010000310">
    <property type="protein sequence ID" value="KAJ7655451.1"/>
    <property type="molecule type" value="Genomic_DNA"/>
</dbReference>
<dbReference type="InterPro" id="IPR020845">
    <property type="entry name" value="AMP-binding_CS"/>
</dbReference>
<comment type="caution">
    <text evidence="4">The sequence shown here is derived from an EMBL/GenBank/DDBJ whole genome shotgun (WGS) entry which is preliminary data.</text>
</comment>
<dbReference type="PROSITE" id="PS00455">
    <property type="entry name" value="AMP_BINDING"/>
    <property type="match status" value="1"/>
</dbReference>
<dbReference type="PROSITE" id="PS50075">
    <property type="entry name" value="CARRIER"/>
    <property type="match status" value="1"/>
</dbReference>
<dbReference type="Gene3D" id="1.10.1200.10">
    <property type="entry name" value="ACP-like"/>
    <property type="match status" value="1"/>
</dbReference>